<comment type="caution">
    <text evidence="1">The sequence shown here is derived from an EMBL/GenBank/DDBJ whole genome shotgun (WGS) entry which is preliminary data.</text>
</comment>
<evidence type="ECO:0000313" key="1">
    <source>
        <dbReference type="EMBL" id="PZQ76170.1"/>
    </source>
</evidence>
<dbReference type="AlphaFoldDB" id="A0A2W5SMY0"/>
<protein>
    <submittedName>
        <fullName evidence="1">Uncharacterized protein</fullName>
    </submittedName>
</protein>
<organism evidence="1 2">
    <name type="scientific">Variovorax paradoxus</name>
    <dbReference type="NCBI Taxonomy" id="34073"/>
    <lineage>
        <taxon>Bacteria</taxon>
        <taxon>Pseudomonadati</taxon>
        <taxon>Pseudomonadota</taxon>
        <taxon>Betaproteobacteria</taxon>
        <taxon>Burkholderiales</taxon>
        <taxon>Comamonadaceae</taxon>
        <taxon>Variovorax</taxon>
    </lineage>
</organism>
<gene>
    <name evidence="1" type="ORF">DI563_07675</name>
</gene>
<evidence type="ECO:0000313" key="2">
    <source>
        <dbReference type="Proteomes" id="UP000249135"/>
    </source>
</evidence>
<sequence>MDDQTELKSLLDQIADQQLQIALVFEKILGQMEAPQPEGLAKTLEKLLAPLVQSAEEIKTNLGI</sequence>
<reference evidence="1 2" key="1">
    <citation type="submission" date="2017-08" db="EMBL/GenBank/DDBJ databases">
        <title>Infants hospitalized years apart are colonized by the same room-sourced microbial strains.</title>
        <authorList>
            <person name="Brooks B."/>
            <person name="Olm M.R."/>
            <person name="Firek B.A."/>
            <person name="Baker R."/>
            <person name="Thomas B.C."/>
            <person name="Morowitz M.J."/>
            <person name="Banfield J.F."/>
        </authorList>
    </citation>
    <scope>NUCLEOTIDE SEQUENCE [LARGE SCALE GENOMIC DNA]</scope>
    <source>
        <strain evidence="1">S2_005_003_R2_41</strain>
    </source>
</reference>
<proteinExistence type="predicted"/>
<name>A0A2W5SMY0_VARPD</name>
<dbReference type="Proteomes" id="UP000249135">
    <property type="component" value="Unassembled WGS sequence"/>
</dbReference>
<dbReference type="EMBL" id="QFPP01000060">
    <property type="protein sequence ID" value="PZQ76170.1"/>
    <property type="molecule type" value="Genomic_DNA"/>
</dbReference>
<accession>A0A2W5SMY0</accession>